<dbReference type="STRING" id="1033802.SSPSH_001368"/>
<dbReference type="GO" id="GO:0008908">
    <property type="term" value="F:isochorismatase activity"/>
    <property type="evidence" value="ECO:0007669"/>
    <property type="project" value="UniProtKB-EC"/>
</dbReference>
<feature type="domain" description="Isochorismatase-like" evidence="2">
    <location>
        <begin position="29"/>
        <end position="197"/>
    </location>
</feature>
<dbReference type="AlphaFoldDB" id="U2FUI1"/>
<proteinExistence type="predicted"/>
<keyword evidence="4" id="KW-1185">Reference proteome</keyword>
<dbReference type="PANTHER" id="PTHR43540">
    <property type="entry name" value="PEROXYUREIDOACRYLATE/UREIDOACRYLATE AMIDOHYDROLASE-RELATED"/>
    <property type="match status" value="1"/>
</dbReference>
<evidence type="ECO:0000313" key="3">
    <source>
        <dbReference type="EMBL" id="ERJ19599.1"/>
    </source>
</evidence>
<gene>
    <name evidence="3" type="ORF">SSPSH_001368</name>
</gene>
<reference evidence="3 4" key="2">
    <citation type="journal article" date="2013" name="PLoS ONE">
        <title>INDIGO - INtegrated Data Warehouse of MIcrobial GenOmes with Examples from the Red Sea Extremophiles.</title>
        <authorList>
            <person name="Alam I."/>
            <person name="Antunes A."/>
            <person name="Kamau A.A."/>
            <person name="Ba Alawi W."/>
            <person name="Kalkatawi M."/>
            <person name="Stingl U."/>
            <person name="Bajic V.B."/>
        </authorList>
    </citation>
    <scope>NUCLEOTIDE SEQUENCE [LARGE SCALE GENOMIC DNA]</scope>
    <source>
        <strain evidence="3 4">E1L3A</strain>
    </source>
</reference>
<organism evidence="3 4">
    <name type="scientific">Salinisphaera shabanensis E1L3A</name>
    <dbReference type="NCBI Taxonomy" id="1033802"/>
    <lineage>
        <taxon>Bacteria</taxon>
        <taxon>Pseudomonadati</taxon>
        <taxon>Pseudomonadota</taxon>
        <taxon>Gammaproteobacteria</taxon>
        <taxon>Salinisphaerales</taxon>
        <taxon>Salinisphaeraceae</taxon>
        <taxon>Salinisphaera</taxon>
    </lineage>
</organism>
<dbReference type="PANTHER" id="PTHR43540:SF9">
    <property type="entry name" value="FAMILY HYDROLASE, PUTATIVE (AFU_ORTHOLOGUE AFUA_2G08700)-RELATED"/>
    <property type="match status" value="1"/>
</dbReference>
<dbReference type="Gene3D" id="3.40.50.850">
    <property type="entry name" value="Isochorismatase-like"/>
    <property type="match status" value="1"/>
</dbReference>
<evidence type="ECO:0000259" key="2">
    <source>
        <dbReference type="Pfam" id="PF00857"/>
    </source>
</evidence>
<evidence type="ECO:0000313" key="4">
    <source>
        <dbReference type="Proteomes" id="UP000006242"/>
    </source>
</evidence>
<dbReference type="OrthoDB" id="5294192at2"/>
<dbReference type="eggNOG" id="COG1335">
    <property type="taxonomic scope" value="Bacteria"/>
</dbReference>
<dbReference type="EC" id="3.3.2.1" evidence="3"/>
<dbReference type="EMBL" id="AFNV02000008">
    <property type="protein sequence ID" value="ERJ19599.1"/>
    <property type="molecule type" value="Genomic_DNA"/>
</dbReference>
<dbReference type="InterPro" id="IPR050272">
    <property type="entry name" value="Isochorismatase-like_hydrls"/>
</dbReference>
<evidence type="ECO:0000256" key="1">
    <source>
        <dbReference type="ARBA" id="ARBA00022801"/>
    </source>
</evidence>
<dbReference type="InterPro" id="IPR000868">
    <property type="entry name" value="Isochorismatase-like_dom"/>
</dbReference>
<dbReference type="SUPFAM" id="SSF52499">
    <property type="entry name" value="Isochorismatase-like hydrolases"/>
    <property type="match status" value="1"/>
</dbReference>
<accession>U2FUI1</accession>
<comment type="caution">
    <text evidence="3">The sequence shown here is derived from an EMBL/GenBank/DDBJ whole genome shotgun (WGS) entry which is preliminary data.</text>
</comment>
<dbReference type="Pfam" id="PF00857">
    <property type="entry name" value="Isochorismatase"/>
    <property type="match status" value="1"/>
</dbReference>
<dbReference type="InterPro" id="IPR036380">
    <property type="entry name" value="Isochorismatase-like_sf"/>
</dbReference>
<protein>
    <submittedName>
        <fullName evidence="3">Isochorismatase protein</fullName>
        <ecNumber evidence="3">3.3.2.1</ecNumber>
    </submittedName>
</protein>
<dbReference type="CDD" id="cd00431">
    <property type="entry name" value="cysteine_hydrolases"/>
    <property type="match status" value="1"/>
</dbReference>
<dbReference type="Proteomes" id="UP000006242">
    <property type="component" value="Unassembled WGS sequence"/>
</dbReference>
<dbReference type="RefSeq" id="WP_021031509.1">
    <property type="nucleotide sequence ID" value="NZ_AFNV02000008.1"/>
</dbReference>
<keyword evidence="1 3" id="KW-0378">Hydrolase</keyword>
<sequence length="222" mass="23034">MMAPAQTALRVPAAPYEWPPFGPIERDRAALLVIDCQQVQTQRLGAPGMVDVVEAIETAIAGARDAGLRVVHARQGERPEIVAASARRAGADPAAGIGEAALVRGDDAWQFLSRCTPAAGEVVVEHPGRDVFHASDLDLILRTLGVTHLVLAGLSADGAVHATMRSANDRGLDCLLLDDAVRATDPGRYGDACISMTTMQSGIFGAACAARTFAAALAGASD</sequence>
<name>U2FUI1_9GAMM</name>
<reference evidence="3 4" key="1">
    <citation type="journal article" date="2011" name="J. Bacteriol.">
        <title>Genome sequence of Salinisphaera shabanensis, a gammaproteobacterium from the harsh, variable environment of the brine-seawater interface of the Shaban Deep in the Red Sea.</title>
        <authorList>
            <person name="Antunes A."/>
            <person name="Alam I."/>
            <person name="Bajic V.B."/>
            <person name="Stingl U."/>
        </authorList>
    </citation>
    <scope>NUCLEOTIDE SEQUENCE [LARGE SCALE GENOMIC DNA]</scope>
    <source>
        <strain evidence="3 4">E1L3A</strain>
    </source>
</reference>